<accession>A0ABQ9WR79</accession>
<keyword evidence="3" id="KW-1185">Reference proteome</keyword>
<protein>
    <submittedName>
        <fullName evidence="2">Uncharacterized protein</fullName>
    </submittedName>
</protein>
<feature type="region of interest" description="Disordered" evidence="1">
    <location>
        <begin position="63"/>
        <end position="233"/>
    </location>
</feature>
<evidence type="ECO:0000256" key="1">
    <source>
        <dbReference type="SAM" id="MobiDB-lite"/>
    </source>
</evidence>
<evidence type="ECO:0000313" key="2">
    <source>
        <dbReference type="EMBL" id="KAK2941999.1"/>
    </source>
</evidence>
<evidence type="ECO:0000313" key="3">
    <source>
        <dbReference type="Proteomes" id="UP001281761"/>
    </source>
</evidence>
<feature type="compositionally biased region" description="Basic and acidic residues" evidence="1">
    <location>
        <begin position="202"/>
        <end position="213"/>
    </location>
</feature>
<comment type="caution">
    <text evidence="2">The sequence shown here is derived from an EMBL/GenBank/DDBJ whole genome shotgun (WGS) entry which is preliminary data.</text>
</comment>
<name>A0ABQ9WR79_9EUKA</name>
<sequence>MSVPQEVYNPLCFEAEPPSKGKTSKSNKQAKPVQTVPVTFIASLLIQLNHIFKQRENLKMQALRKKAQRETGRLKRKLVTTQAGVASERPQKKKAAMDQTEPNKAKSQPRHQSPAKKKTAESKTEGGWPLFSAYDNEEEEKRNTQQQNQKKKERLKKFELDRSNELGQRPGSSLVDPLGAERQEDSNQNDGRGRVPVNGGEVRGEGMAEEAVKRPGKGTEGGAGEGEAPFSPIRLRRQPGLGLLGVGASSLQTSKFPRLSRQTIPPSQTQTPHTLFARPVFTTRRLLRPLFVSLTCSTPPPYSYSKETSPKPSKPNPPKVKLSTVSSPQSTKPPTHRNKGSERVSPRVHIRTIRTATAAATNGDLLIDRLNSLLNHPQRYLLLLNSRGRGSDRVVSIRSSQASRCFRRQHIPITLADLRTCAAVNASRQLLPPHVVQADLIPVVASFCSTEDEQTPAVLPGEGLTCRWFRDNMFDGFRHRSTLENNVPPVDRDEKHRFCSEEEDATDELSLAIPAASLNHAFESSLPHFIILRKTAWTLGAVLSSNALSTLSTQPNLVSHACSLSALFEQIVLNDDL</sequence>
<feature type="region of interest" description="Disordered" evidence="1">
    <location>
        <begin position="298"/>
        <end position="346"/>
    </location>
</feature>
<dbReference type="Proteomes" id="UP001281761">
    <property type="component" value="Unassembled WGS sequence"/>
</dbReference>
<feature type="compositionally biased region" description="Basic residues" evidence="1">
    <location>
        <begin position="107"/>
        <end position="117"/>
    </location>
</feature>
<dbReference type="EMBL" id="JARBJD010000443">
    <property type="protein sequence ID" value="KAK2941999.1"/>
    <property type="molecule type" value="Genomic_DNA"/>
</dbReference>
<feature type="compositionally biased region" description="Polar residues" evidence="1">
    <location>
        <begin position="323"/>
        <end position="333"/>
    </location>
</feature>
<gene>
    <name evidence="2" type="ORF">BLNAU_23083</name>
</gene>
<reference evidence="2 3" key="1">
    <citation type="journal article" date="2022" name="bioRxiv">
        <title>Genomics of Preaxostyla Flagellates Illuminates Evolutionary Transitions and the Path Towards Mitochondrial Loss.</title>
        <authorList>
            <person name="Novak L.V.F."/>
            <person name="Treitli S.C."/>
            <person name="Pyrih J."/>
            <person name="Halakuc P."/>
            <person name="Pipaliya S.V."/>
            <person name="Vacek V."/>
            <person name="Brzon O."/>
            <person name="Soukal P."/>
            <person name="Eme L."/>
            <person name="Dacks J.B."/>
            <person name="Karnkowska A."/>
            <person name="Elias M."/>
            <person name="Hampl V."/>
        </authorList>
    </citation>
    <scope>NUCLEOTIDE SEQUENCE [LARGE SCALE GENOMIC DNA]</scope>
    <source>
        <strain evidence="2">NAU3</strain>
        <tissue evidence="2">Gut</tissue>
    </source>
</reference>
<organism evidence="2 3">
    <name type="scientific">Blattamonas nauphoetae</name>
    <dbReference type="NCBI Taxonomy" id="2049346"/>
    <lineage>
        <taxon>Eukaryota</taxon>
        <taxon>Metamonada</taxon>
        <taxon>Preaxostyla</taxon>
        <taxon>Oxymonadida</taxon>
        <taxon>Blattamonas</taxon>
    </lineage>
</organism>
<proteinExistence type="predicted"/>
<feature type="region of interest" description="Disordered" evidence="1">
    <location>
        <begin position="1"/>
        <end position="32"/>
    </location>
</feature>